<organism evidence="1">
    <name type="scientific">Faunusvirus sp</name>
    <dbReference type="NCBI Taxonomy" id="2487766"/>
    <lineage>
        <taxon>Viruses</taxon>
        <taxon>Varidnaviria</taxon>
        <taxon>Bamfordvirae</taxon>
        <taxon>Nucleocytoviricota</taxon>
        <taxon>Megaviricetes</taxon>
        <taxon>Imitervirales</taxon>
        <taxon>Mimiviridae</taxon>
    </lineage>
</organism>
<accession>A0A3G4ZZP5</accession>
<dbReference type="EMBL" id="MK072132">
    <property type="protein sequence ID" value="AYV79053.1"/>
    <property type="molecule type" value="Genomic_DNA"/>
</dbReference>
<proteinExistence type="predicted"/>
<feature type="non-terminal residue" evidence="1">
    <location>
        <position position="31"/>
    </location>
</feature>
<protein>
    <submittedName>
        <fullName evidence="1">Uncharacterized protein</fullName>
    </submittedName>
</protein>
<gene>
    <name evidence="1" type="ORF">Faunusvirus1_73</name>
</gene>
<sequence length="31" mass="3619">MSIDSVKLVAQMREDETWTASNRYNLRGFAE</sequence>
<reference evidence="1" key="1">
    <citation type="submission" date="2018-10" db="EMBL/GenBank/DDBJ databases">
        <title>Hidden diversity of soil giant viruses.</title>
        <authorList>
            <person name="Schulz F."/>
            <person name="Alteio L."/>
            <person name="Goudeau D."/>
            <person name="Ryan E.M."/>
            <person name="Malmstrom R.R."/>
            <person name="Blanchard J."/>
            <person name="Woyke T."/>
        </authorList>
    </citation>
    <scope>NUCLEOTIDE SEQUENCE</scope>
    <source>
        <strain evidence="1">FNV1</strain>
    </source>
</reference>
<name>A0A3G4ZZP5_9VIRU</name>
<evidence type="ECO:0000313" key="1">
    <source>
        <dbReference type="EMBL" id="AYV79053.1"/>
    </source>
</evidence>